<proteinExistence type="predicted"/>
<gene>
    <name evidence="2" type="ORF">KC675_02680</name>
</gene>
<keyword evidence="1" id="KW-1133">Transmembrane helix</keyword>
<evidence type="ECO:0000313" key="2">
    <source>
        <dbReference type="EMBL" id="MCA9380062.1"/>
    </source>
</evidence>
<dbReference type="EMBL" id="JAGQLL010000025">
    <property type="protein sequence ID" value="MCA9380062.1"/>
    <property type="molecule type" value="Genomic_DNA"/>
</dbReference>
<reference evidence="2" key="1">
    <citation type="submission" date="2020-04" db="EMBL/GenBank/DDBJ databases">
        <authorList>
            <person name="Zhang T."/>
        </authorList>
    </citation>
    <scope>NUCLEOTIDE SEQUENCE</scope>
    <source>
        <strain evidence="2">HKST-UBA15</strain>
    </source>
</reference>
<dbReference type="AlphaFoldDB" id="A0A955I7L3"/>
<accession>A0A955I7L3</accession>
<comment type="caution">
    <text evidence="2">The sequence shown here is derived from an EMBL/GenBank/DDBJ whole genome shotgun (WGS) entry which is preliminary data.</text>
</comment>
<name>A0A955I7L3_9BACT</name>
<dbReference type="Proteomes" id="UP000745577">
    <property type="component" value="Unassembled WGS sequence"/>
</dbReference>
<sequence>MFIDPLYLIFALPALIVGIVAQILLKIWTGRYFKQTPVSNFNGAQTVEKISNNHNFDISLALTNQSLGDNYNPTNRVLTLSKDIAEKSSITSVGIAAHELGHVQQHMTGSALIRLRTALVPTLNIGTNIGYIMLIGGIILGLSNLAWLGIILFSGATFFSLITLPIEIDASRRALKLINQEQILLPQEIPGVKKVLSAAALTYVAATIQSIGTLLYFILRVQGIGRRD</sequence>
<organism evidence="2 3">
    <name type="scientific">Candidatus Dojkabacteria bacterium</name>
    <dbReference type="NCBI Taxonomy" id="2099670"/>
    <lineage>
        <taxon>Bacteria</taxon>
        <taxon>Candidatus Dojkabacteria</taxon>
    </lineage>
</organism>
<keyword evidence="1" id="KW-0812">Transmembrane</keyword>
<protein>
    <submittedName>
        <fullName evidence="2">Zinc metallopeptidase</fullName>
    </submittedName>
</protein>
<keyword evidence="1" id="KW-0472">Membrane</keyword>
<dbReference type="Pfam" id="PF04298">
    <property type="entry name" value="Zn_peptidase_2"/>
    <property type="match status" value="1"/>
</dbReference>
<dbReference type="PANTHER" id="PTHR36434:SF1">
    <property type="entry name" value="MEMBRANE PROTEASE YUGP-RELATED"/>
    <property type="match status" value="1"/>
</dbReference>
<evidence type="ECO:0000313" key="3">
    <source>
        <dbReference type="Proteomes" id="UP000745577"/>
    </source>
</evidence>
<reference evidence="2" key="2">
    <citation type="journal article" date="2021" name="Microbiome">
        <title>Successional dynamics and alternative stable states in a saline activated sludge microbial community over 9 years.</title>
        <authorList>
            <person name="Wang Y."/>
            <person name="Ye J."/>
            <person name="Ju F."/>
            <person name="Liu L."/>
            <person name="Boyd J.A."/>
            <person name="Deng Y."/>
            <person name="Parks D.H."/>
            <person name="Jiang X."/>
            <person name="Yin X."/>
            <person name="Woodcroft B.J."/>
            <person name="Tyson G.W."/>
            <person name="Hugenholtz P."/>
            <person name="Polz M.F."/>
            <person name="Zhang T."/>
        </authorList>
    </citation>
    <scope>NUCLEOTIDE SEQUENCE</scope>
    <source>
        <strain evidence="2">HKST-UBA15</strain>
    </source>
</reference>
<dbReference type="InterPro" id="IPR007395">
    <property type="entry name" value="Zn_peptidase_2"/>
</dbReference>
<dbReference type="PANTHER" id="PTHR36434">
    <property type="entry name" value="MEMBRANE PROTEASE YUGP-RELATED"/>
    <property type="match status" value="1"/>
</dbReference>
<feature type="transmembrane region" description="Helical" evidence="1">
    <location>
        <begin position="6"/>
        <end position="25"/>
    </location>
</feature>
<feature type="transmembrane region" description="Helical" evidence="1">
    <location>
        <begin position="195"/>
        <end position="219"/>
    </location>
</feature>
<evidence type="ECO:0000256" key="1">
    <source>
        <dbReference type="SAM" id="Phobius"/>
    </source>
</evidence>